<evidence type="ECO:0000313" key="1">
    <source>
        <dbReference type="EMBL" id="KAI8570452.1"/>
    </source>
</evidence>
<sequence length="545" mass="62327">MIPSCYPMGSIQRNLDWVHIGSYDYHLSTKENFTGAHSALYDSSSNINTEYGIKEWIRRGLPAKKMVLGLAYHGYAWTLVDPKDNAIGSPARGRAITADGSMSYKYIKSYLRSYGVKVVYNASYVANYCVIGSFWIGFDDVEAIKTKVSYAREKGLLGYKVWQVPNDDNWVLSKAAQEEGKDKENKQLLLEILLPTSAVVTLLLGTITGYLRRRLCKWKVLTMRVMATRTKSRYPYLQAFGFTDIKVATSNFSHENKLGEGGFGPVYKGRLQNGQEVAVERLLESSKQGQEEFINELTLTAKLQHVNLVRLLGFYSVRRALLDWEKRVHTIEGVTQGLLYLQEYSRFTIIHRDLKASNILLDNDMRPKIADFGIARIFQKDEHEANTGRIVGTYGYVPPKYVKRGIYSTKYDVYSFGVLLLQIISGKKNTFLYGRDNLHLLEYAYELWKDGKSMEFMDSLMDDTSSGCKLLRCMQVALLCVQEKWEDRQTMLEVYSMLKNEIEDVSAPKRPAFSTKTDMDEENHHKSREEICSANFATISQVMPR</sequence>
<name>A0ACC0PZL6_RHOML</name>
<comment type="caution">
    <text evidence="1">The sequence shown here is derived from an EMBL/GenBank/DDBJ whole genome shotgun (WGS) entry which is preliminary data.</text>
</comment>
<dbReference type="EMBL" id="CM046388">
    <property type="protein sequence ID" value="KAI8570452.1"/>
    <property type="molecule type" value="Genomic_DNA"/>
</dbReference>
<dbReference type="Proteomes" id="UP001062846">
    <property type="component" value="Chromosome 1"/>
</dbReference>
<reference evidence="1" key="1">
    <citation type="submission" date="2022-02" db="EMBL/GenBank/DDBJ databases">
        <title>Plant Genome Project.</title>
        <authorList>
            <person name="Zhang R.-G."/>
        </authorList>
    </citation>
    <scope>NUCLEOTIDE SEQUENCE</scope>
    <source>
        <strain evidence="1">AT1</strain>
    </source>
</reference>
<organism evidence="1 2">
    <name type="scientific">Rhododendron molle</name>
    <name type="common">Chinese azalea</name>
    <name type="synonym">Azalea mollis</name>
    <dbReference type="NCBI Taxonomy" id="49168"/>
    <lineage>
        <taxon>Eukaryota</taxon>
        <taxon>Viridiplantae</taxon>
        <taxon>Streptophyta</taxon>
        <taxon>Embryophyta</taxon>
        <taxon>Tracheophyta</taxon>
        <taxon>Spermatophyta</taxon>
        <taxon>Magnoliopsida</taxon>
        <taxon>eudicotyledons</taxon>
        <taxon>Gunneridae</taxon>
        <taxon>Pentapetalae</taxon>
        <taxon>asterids</taxon>
        <taxon>Ericales</taxon>
        <taxon>Ericaceae</taxon>
        <taxon>Ericoideae</taxon>
        <taxon>Rhodoreae</taxon>
        <taxon>Rhododendron</taxon>
    </lineage>
</organism>
<accession>A0ACC0PZL6</accession>
<proteinExistence type="predicted"/>
<evidence type="ECO:0000313" key="2">
    <source>
        <dbReference type="Proteomes" id="UP001062846"/>
    </source>
</evidence>
<gene>
    <name evidence="1" type="ORF">RHMOL_Rhmol01G0035000</name>
</gene>
<keyword evidence="2" id="KW-1185">Reference proteome</keyword>
<protein>
    <submittedName>
        <fullName evidence="1">Uncharacterized protein</fullName>
    </submittedName>
</protein>